<keyword evidence="2" id="KW-1185">Reference proteome</keyword>
<dbReference type="EMBL" id="CASHTH010003003">
    <property type="protein sequence ID" value="CAI8038600.1"/>
    <property type="molecule type" value="Genomic_DNA"/>
</dbReference>
<proteinExistence type="predicted"/>
<gene>
    <name evidence="1" type="ORF">GBAR_LOCUS21526</name>
</gene>
<sequence length="73" mass="8858">MHQVRHGRISCHRRQFREDFRRAEQEVHYVVMQTVRVHRNLQRKHVYLGQRVRLLRRGLGWTRSTAPTSKPSA</sequence>
<protein>
    <submittedName>
        <fullName evidence="1">Uncharacterized protein</fullName>
    </submittedName>
</protein>
<name>A0AA35SYS8_GEOBA</name>
<reference evidence="1" key="1">
    <citation type="submission" date="2023-03" db="EMBL/GenBank/DDBJ databases">
        <authorList>
            <person name="Steffen K."/>
            <person name="Cardenas P."/>
        </authorList>
    </citation>
    <scope>NUCLEOTIDE SEQUENCE</scope>
</reference>
<evidence type="ECO:0000313" key="2">
    <source>
        <dbReference type="Proteomes" id="UP001174909"/>
    </source>
</evidence>
<dbReference type="AlphaFoldDB" id="A0AA35SYS8"/>
<evidence type="ECO:0000313" key="1">
    <source>
        <dbReference type="EMBL" id="CAI8038600.1"/>
    </source>
</evidence>
<organism evidence="1 2">
    <name type="scientific">Geodia barretti</name>
    <name type="common">Barrett's horny sponge</name>
    <dbReference type="NCBI Taxonomy" id="519541"/>
    <lineage>
        <taxon>Eukaryota</taxon>
        <taxon>Metazoa</taxon>
        <taxon>Porifera</taxon>
        <taxon>Demospongiae</taxon>
        <taxon>Heteroscleromorpha</taxon>
        <taxon>Tetractinellida</taxon>
        <taxon>Astrophorina</taxon>
        <taxon>Geodiidae</taxon>
        <taxon>Geodia</taxon>
    </lineage>
</organism>
<dbReference type="Proteomes" id="UP001174909">
    <property type="component" value="Unassembled WGS sequence"/>
</dbReference>
<accession>A0AA35SYS8</accession>
<comment type="caution">
    <text evidence="1">The sequence shown here is derived from an EMBL/GenBank/DDBJ whole genome shotgun (WGS) entry which is preliminary data.</text>
</comment>